<evidence type="ECO:0000256" key="4">
    <source>
        <dbReference type="RuleBase" id="RU000524"/>
    </source>
</evidence>
<dbReference type="NCBIfam" id="TIGR00621">
    <property type="entry name" value="ssb"/>
    <property type="match status" value="1"/>
</dbReference>
<organism evidence="5 6">
    <name type="scientific">Asaia bogorensis</name>
    <dbReference type="NCBI Taxonomy" id="91915"/>
    <lineage>
        <taxon>Bacteria</taxon>
        <taxon>Pseudomonadati</taxon>
        <taxon>Pseudomonadota</taxon>
        <taxon>Alphaproteobacteria</taxon>
        <taxon>Acetobacterales</taxon>
        <taxon>Acetobacteraceae</taxon>
        <taxon>Asaia</taxon>
    </lineage>
</organism>
<sequence>MAGSFSQTIILGNVGKDPEISTLRSGAKVASISVATSESWKDAQTGERKERSEWHRVKIWHEPTVSVVERFVRKGSNENPSRRT</sequence>
<dbReference type="GO" id="GO:0003697">
    <property type="term" value="F:single-stranded DNA binding"/>
    <property type="evidence" value="ECO:0007669"/>
    <property type="project" value="InterPro"/>
</dbReference>
<accession>A0A060QK02</accession>
<dbReference type="Gene3D" id="2.40.50.140">
    <property type="entry name" value="Nucleic acid-binding proteins"/>
    <property type="match status" value="1"/>
</dbReference>
<dbReference type="RefSeq" id="WP_338107070.1">
    <property type="nucleotide sequence ID" value="NZ_CBLX010000009.1"/>
</dbReference>
<dbReference type="GO" id="GO:0006260">
    <property type="term" value="P:DNA replication"/>
    <property type="evidence" value="ECO:0007669"/>
    <property type="project" value="InterPro"/>
</dbReference>
<reference evidence="5 6" key="2">
    <citation type="journal article" date="2014" name="PLoS ONE">
        <title>Evolution of mitochondria reconstructed from the energy metabolism of living bacteria.</title>
        <authorList>
            <person name="Degli Esposti M."/>
            <person name="Chouaia B."/>
            <person name="Comandatore F."/>
            <person name="Crotti E."/>
            <person name="Sassera D."/>
            <person name="Lievens P.M."/>
            <person name="Daffonchio D."/>
            <person name="Bandi C."/>
        </authorList>
    </citation>
    <scope>NUCLEOTIDE SEQUENCE [LARGE SCALE GENOMIC DNA]</scope>
    <source>
        <strain evidence="5 6">SF2.1</strain>
    </source>
</reference>
<dbReference type="InterPro" id="IPR012340">
    <property type="entry name" value="NA-bd_OB-fold"/>
</dbReference>
<evidence type="ECO:0000313" key="6">
    <source>
        <dbReference type="Proteomes" id="UP000027583"/>
    </source>
</evidence>
<evidence type="ECO:0000256" key="3">
    <source>
        <dbReference type="PROSITE-ProRule" id="PRU00252"/>
    </source>
</evidence>
<dbReference type="PROSITE" id="PS50935">
    <property type="entry name" value="SSB"/>
    <property type="match status" value="1"/>
</dbReference>
<keyword evidence="1 3" id="KW-0238">DNA-binding</keyword>
<proteinExistence type="predicted"/>
<dbReference type="Proteomes" id="UP000027583">
    <property type="component" value="Unassembled WGS sequence"/>
</dbReference>
<keyword evidence="2" id="KW-0233">DNA recombination</keyword>
<dbReference type="EMBL" id="CBLX010000009">
    <property type="protein sequence ID" value="CDG39606.1"/>
    <property type="molecule type" value="Genomic_DNA"/>
</dbReference>
<dbReference type="SUPFAM" id="SSF50249">
    <property type="entry name" value="Nucleic acid-binding proteins"/>
    <property type="match status" value="1"/>
</dbReference>
<evidence type="ECO:0000256" key="1">
    <source>
        <dbReference type="ARBA" id="ARBA00023125"/>
    </source>
</evidence>
<evidence type="ECO:0000256" key="2">
    <source>
        <dbReference type="ARBA" id="ARBA00023172"/>
    </source>
</evidence>
<dbReference type="InterPro" id="IPR011344">
    <property type="entry name" value="ssDNA-bd"/>
</dbReference>
<dbReference type="InterPro" id="IPR000424">
    <property type="entry name" value="Primosome_PriB/ssb"/>
</dbReference>
<gene>
    <name evidence="5" type="ORF">ASAP_1561</name>
</gene>
<evidence type="ECO:0000313" key="5">
    <source>
        <dbReference type="EMBL" id="CDG39606.1"/>
    </source>
</evidence>
<dbReference type="GO" id="GO:0006310">
    <property type="term" value="P:DNA recombination"/>
    <property type="evidence" value="ECO:0007669"/>
    <property type="project" value="UniProtKB-KW"/>
</dbReference>
<protein>
    <recommendedName>
        <fullName evidence="4">Single-stranded DNA-binding protein</fullName>
    </recommendedName>
</protein>
<reference evidence="5 6" key="1">
    <citation type="journal article" date="2014" name="Genome Biol. Evol.">
        <title>Acetic acid bacteria genomes reveal functional traits for adaptation to life in insect guts.</title>
        <authorList>
            <person name="Chouaia B."/>
            <person name="Gaiarsa S."/>
            <person name="Crotti E."/>
            <person name="Comandatore F."/>
            <person name="Degli Esposti M."/>
            <person name="Ricci I."/>
            <person name="Alma A."/>
            <person name="Favia G."/>
            <person name="Bandi C."/>
            <person name="Daffonchio D."/>
        </authorList>
    </citation>
    <scope>NUCLEOTIDE SEQUENCE [LARGE SCALE GENOMIC DNA]</scope>
    <source>
        <strain evidence="5 6">SF2.1</strain>
    </source>
</reference>
<dbReference type="CDD" id="cd04496">
    <property type="entry name" value="SSB_OBF"/>
    <property type="match status" value="1"/>
</dbReference>
<dbReference type="AlphaFoldDB" id="A0A060QK02"/>
<comment type="caution">
    <text evidence="5">The sequence shown here is derived from an EMBL/GenBank/DDBJ whole genome shotgun (WGS) entry which is preliminary data.</text>
</comment>
<dbReference type="Pfam" id="PF00436">
    <property type="entry name" value="SSB"/>
    <property type="match status" value="1"/>
</dbReference>
<dbReference type="PIRSF" id="PIRSF002070">
    <property type="entry name" value="SSB"/>
    <property type="match status" value="1"/>
</dbReference>
<dbReference type="eggNOG" id="COG0629">
    <property type="taxonomic scope" value="Bacteria"/>
</dbReference>
<name>A0A060QK02_9PROT</name>